<reference evidence="2" key="1">
    <citation type="journal article" date="2022" name="Mol. Ecol. Resour.">
        <title>The genomes of chicory, endive, great burdock and yacon provide insights into Asteraceae palaeo-polyploidization history and plant inulin production.</title>
        <authorList>
            <person name="Fan W."/>
            <person name="Wang S."/>
            <person name="Wang H."/>
            <person name="Wang A."/>
            <person name="Jiang F."/>
            <person name="Liu H."/>
            <person name="Zhao H."/>
            <person name="Xu D."/>
            <person name="Zhang Y."/>
        </authorList>
    </citation>
    <scope>NUCLEOTIDE SEQUENCE [LARGE SCALE GENOMIC DNA]</scope>
    <source>
        <strain evidence="2">cv. Niubang</strain>
    </source>
</reference>
<keyword evidence="2" id="KW-1185">Reference proteome</keyword>
<dbReference type="Proteomes" id="UP001055879">
    <property type="component" value="Linkage Group LG17"/>
</dbReference>
<protein>
    <submittedName>
        <fullName evidence="1">Uncharacterized protein</fullName>
    </submittedName>
</protein>
<sequence length="80" mass="9360">MDKGVSVKSVKLKKKKTNKEDTWESKYNRQKRTTLDYIYIQQYTAYVTYLHSDAVAAAAAFHSSFTVEHLLIRIRQDCID</sequence>
<evidence type="ECO:0000313" key="2">
    <source>
        <dbReference type="Proteomes" id="UP001055879"/>
    </source>
</evidence>
<evidence type="ECO:0000313" key="1">
    <source>
        <dbReference type="EMBL" id="KAI3668112.1"/>
    </source>
</evidence>
<proteinExistence type="predicted"/>
<comment type="caution">
    <text evidence="1">The sequence shown here is derived from an EMBL/GenBank/DDBJ whole genome shotgun (WGS) entry which is preliminary data.</text>
</comment>
<gene>
    <name evidence="1" type="ORF">L6452_43187</name>
</gene>
<reference evidence="1 2" key="2">
    <citation type="journal article" date="2022" name="Mol. Ecol. Resour.">
        <title>The genomes of chicory, endive, great burdock and yacon provide insights into Asteraceae paleo-polyploidization history and plant inulin production.</title>
        <authorList>
            <person name="Fan W."/>
            <person name="Wang S."/>
            <person name="Wang H."/>
            <person name="Wang A."/>
            <person name="Jiang F."/>
            <person name="Liu H."/>
            <person name="Zhao H."/>
            <person name="Xu D."/>
            <person name="Zhang Y."/>
        </authorList>
    </citation>
    <scope>NUCLEOTIDE SEQUENCE [LARGE SCALE GENOMIC DNA]</scope>
    <source>
        <strain evidence="2">cv. Niubang</strain>
    </source>
</reference>
<dbReference type="EMBL" id="CM042063">
    <property type="protein sequence ID" value="KAI3668112.1"/>
    <property type="molecule type" value="Genomic_DNA"/>
</dbReference>
<name>A0ACB8XKK6_ARCLA</name>
<accession>A0ACB8XKK6</accession>
<organism evidence="1 2">
    <name type="scientific">Arctium lappa</name>
    <name type="common">Greater burdock</name>
    <name type="synonym">Lappa major</name>
    <dbReference type="NCBI Taxonomy" id="4217"/>
    <lineage>
        <taxon>Eukaryota</taxon>
        <taxon>Viridiplantae</taxon>
        <taxon>Streptophyta</taxon>
        <taxon>Embryophyta</taxon>
        <taxon>Tracheophyta</taxon>
        <taxon>Spermatophyta</taxon>
        <taxon>Magnoliopsida</taxon>
        <taxon>eudicotyledons</taxon>
        <taxon>Gunneridae</taxon>
        <taxon>Pentapetalae</taxon>
        <taxon>asterids</taxon>
        <taxon>campanulids</taxon>
        <taxon>Asterales</taxon>
        <taxon>Asteraceae</taxon>
        <taxon>Carduoideae</taxon>
        <taxon>Cardueae</taxon>
        <taxon>Arctiinae</taxon>
        <taxon>Arctium</taxon>
    </lineage>
</organism>